<dbReference type="InterPro" id="IPR005123">
    <property type="entry name" value="Oxoglu/Fe-dep_dioxygenase_dom"/>
</dbReference>
<dbReference type="GO" id="GO:0005737">
    <property type="term" value="C:cytoplasm"/>
    <property type="evidence" value="ECO:0007669"/>
    <property type="project" value="UniProtKB-SubCell"/>
</dbReference>
<organism evidence="24 25">
    <name type="scientific">Plakobranchus ocellatus</name>
    <dbReference type="NCBI Taxonomy" id="259542"/>
    <lineage>
        <taxon>Eukaryota</taxon>
        <taxon>Metazoa</taxon>
        <taxon>Spiralia</taxon>
        <taxon>Lophotrochozoa</taxon>
        <taxon>Mollusca</taxon>
        <taxon>Gastropoda</taxon>
        <taxon>Heterobranchia</taxon>
        <taxon>Euthyneura</taxon>
        <taxon>Panpulmonata</taxon>
        <taxon>Sacoglossa</taxon>
        <taxon>Placobranchoidea</taxon>
        <taxon>Plakobranchidae</taxon>
        <taxon>Plakobranchus</taxon>
    </lineage>
</organism>
<evidence type="ECO:0000313" key="24">
    <source>
        <dbReference type="EMBL" id="GFO09157.1"/>
    </source>
</evidence>
<keyword evidence="12 20" id="KW-0694">RNA-binding</keyword>
<dbReference type="GO" id="GO:0106335">
    <property type="term" value="F:tRNA (5-carboxymethyluridine(34)-5-O)-methyltransferase activity"/>
    <property type="evidence" value="ECO:0007669"/>
    <property type="project" value="UniProtKB-EC"/>
</dbReference>
<dbReference type="EMBL" id="BLXT01004061">
    <property type="protein sequence ID" value="GFO09157.1"/>
    <property type="molecule type" value="Genomic_DNA"/>
</dbReference>
<dbReference type="CDD" id="cd12431">
    <property type="entry name" value="RRM_ALKBH8"/>
    <property type="match status" value="1"/>
</dbReference>
<keyword evidence="6" id="KW-0963">Cytoplasm</keyword>
<dbReference type="InterPro" id="IPR027450">
    <property type="entry name" value="AlkB-like"/>
</dbReference>
<dbReference type="Pfam" id="PF00076">
    <property type="entry name" value="RRM_1"/>
    <property type="match status" value="1"/>
</dbReference>
<evidence type="ECO:0000256" key="17">
    <source>
        <dbReference type="ARBA" id="ARBA00045506"/>
    </source>
</evidence>
<feature type="domain" description="Fe2OG dioxygenase" evidence="23">
    <location>
        <begin position="222"/>
        <end position="360"/>
    </location>
</feature>
<dbReference type="InterPro" id="IPR034256">
    <property type="entry name" value="ALKBH8_RRM"/>
</dbReference>
<dbReference type="GO" id="GO:0008757">
    <property type="term" value="F:S-adenosylmethionine-dependent methyltransferase activity"/>
    <property type="evidence" value="ECO:0007669"/>
    <property type="project" value="InterPro"/>
</dbReference>
<feature type="region of interest" description="Disordered" evidence="21">
    <location>
        <begin position="580"/>
        <end position="708"/>
    </location>
</feature>
<feature type="region of interest" description="Disordered" evidence="21">
    <location>
        <begin position="887"/>
        <end position="919"/>
    </location>
</feature>
<dbReference type="GO" id="GO:0046872">
    <property type="term" value="F:metal ion binding"/>
    <property type="evidence" value="ECO:0007669"/>
    <property type="project" value="UniProtKB-KW"/>
</dbReference>
<evidence type="ECO:0000256" key="14">
    <source>
        <dbReference type="ARBA" id="ARBA00023242"/>
    </source>
</evidence>
<keyword evidence="11" id="KW-0862">Zinc</keyword>
<comment type="cofactor">
    <cofactor evidence="1">
        <name>Fe(2+)</name>
        <dbReference type="ChEBI" id="CHEBI:29033"/>
    </cofactor>
</comment>
<dbReference type="PANTHER" id="PTHR13069:SF21">
    <property type="entry name" value="ALKYLATED DNA REPAIR PROTEIN ALKB HOMOLOG 8"/>
    <property type="match status" value="1"/>
</dbReference>
<evidence type="ECO:0000256" key="15">
    <source>
        <dbReference type="ARBA" id="ARBA00023268"/>
    </source>
</evidence>
<evidence type="ECO:0000256" key="19">
    <source>
        <dbReference type="ARBA" id="ARBA00049802"/>
    </source>
</evidence>
<sequence length="919" mass="100818">MAASEGKAHVESKQWRKKFAKKLVKIEKSLAEKENVIITKEKTQILCVQNGGLGNGVSQAELLPLFSQFGNLESIVMLPHKQFCFACFTNIESAAQAQMKLNGFLLKTGSDPTQDVILYLGFVEKAPSNIAPSDEKPAGLVIVEEFVSEAMEKTLIDLMDLETDDKYEDPTVMKHRKVKHFGFEFKYSINDVDIKDPLPKGIPDICHEFLQKALERGLINHFPDQLTINSYQPGQGIPPHVDTREAFEDGIVSLSLGSSIVMDFSHPDGRHVSVLLPRRSLMVMNGESRYVWSHGITPRKSDIVPVQTSHAIRSACDLSYHGGSSYQDSNTSNNIDVSSCEGLTLRARGRRVSYTFRKVVMDRLHMCKAACKTSGREGSALEDATVPQTDSEAVALERKHVNKVYEDIAEHFSGTRYKPWPKVVDFILEQPPMSLLADVGCGNGKCLGHNKTLFEIGSDFSSNLASICHSRGFETCVGDVTCLPFRTGSFDVVLCIAVIHHMATKNRRAKALSEVVRILRKGGKALVYVWAMEQELHKTQSKYIKPGRQQKQDAIGNEGILNSALTFDMKQGPSRLGHLASCQGFSGTQTKNSRLDNSNLNPGSVSSNLNPGSDSSNLNPGPDSSNLNPGSDSSNLNPGSDSSNLNAGSDSSNLSPGPDSSNHNLESDSNNPNCESDRNNPDPKSGSCDPHSLESNFKPKPNLFGEKNTEKGYLQSSSASADALSSTTVASELDLARQISVGHSESDYFLGSKSCVKEKKTSDTNSVSDIHNKPSESSLKKLSVHVNRTQFKDQDLLVPWQLKGKHGGKAKHESSSEGMKGDLFHRFYHVFRQGEIEAICKKVPGCAVRKSYYDQGNCEIVQAVKRKGQISPRDISAQIKMNNEVIHTNRPSVKQTTPQTISSQQGGKPDSNDQQLLCD</sequence>
<keyword evidence="14" id="KW-0539">Nucleus</keyword>
<dbReference type="GO" id="GO:0000049">
    <property type="term" value="F:tRNA binding"/>
    <property type="evidence" value="ECO:0007669"/>
    <property type="project" value="TreeGrafter"/>
</dbReference>
<dbReference type="GO" id="GO:0030488">
    <property type="term" value="P:tRNA methylation"/>
    <property type="evidence" value="ECO:0007669"/>
    <property type="project" value="TreeGrafter"/>
</dbReference>
<dbReference type="InterPro" id="IPR035979">
    <property type="entry name" value="RBD_domain_sf"/>
</dbReference>
<evidence type="ECO:0000256" key="16">
    <source>
        <dbReference type="ARBA" id="ARBA00034996"/>
    </source>
</evidence>
<dbReference type="Proteomes" id="UP000735302">
    <property type="component" value="Unassembled WGS sequence"/>
</dbReference>
<dbReference type="InterPro" id="IPR013216">
    <property type="entry name" value="Methyltransf_11"/>
</dbReference>
<name>A0AAV4APD4_9GAST</name>
<keyword evidence="8" id="KW-0808">Transferase</keyword>
<evidence type="ECO:0000256" key="6">
    <source>
        <dbReference type="ARBA" id="ARBA00022490"/>
    </source>
</evidence>
<dbReference type="InterPro" id="IPR051422">
    <property type="entry name" value="AlkB_tRNA_MeTrf/Diox"/>
</dbReference>
<dbReference type="Pfam" id="PF08241">
    <property type="entry name" value="Methyltransf_11"/>
    <property type="match status" value="1"/>
</dbReference>
<evidence type="ECO:0000256" key="10">
    <source>
        <dbReference type="ARBA" id="ARBA00022723"/>
    </source>
</evidence>
<evidence type="ECO:0000256" key="13">
    <source>
        <dbReference type="ARBA" id="ARBA00023004"/>
    </source>
</evidence>
<keyword evidence="7" id="KW-0489">Methyltransferase</keyword>
<evidence type="ECO:0000256" key="7">
    <source>
        <dbReference type="ARBA" id="ARBA00022603"/>
    </source>
</evidence>
<keyword evidence="13" id="KW-0408">Iron</keyword>
<dbReference type="InterPro" id="IPR012677">
    <property type="entry name" value="Nucleotide-bd_a/b_plait_sf"/>
</dbReference>
<evidence type="ECO:0000256" key="18">
    <source>
        <dbReference type="ARBA" id="ARBA00049786"/>
    </source>
</evidence>
<keyword evidence="25" id="KW-1185">Reference proteome</keyword>
<dbReference type="CDD" id="cd02440">
    <property type="entry name" value="AdoMet_MTases"/>
    <property type="match status" value="1"/>
</dbReference>
<dbReference type="InterPro" id="IPR029063">
    <property type="entry name" value="SAM-dependent_MTases_sf"/>
</dbReference>
<evidence type="ECO:0000256" key="20">
    <source>
        <dbReference type="PROSITE-ProRule" id="PRU00176"/>
    </source>
</evidence>
<dbReference type="EC" id="2.1.1.229" evidence="5"/>
<comment type="catalytic activity">
    <reaction evidence="16">
        <text>5-(carboxymethyl)uridine(34) in tRNA + S-adenosyl-L-methionine = 5-(2-methoxy-2-oxoethyl)uridine(34) in tRNA + S-adenosyl-L-homocysteine</text>
        <dbReference type="Rhea" id="RHEA:43208"/>
        <dbReference type="Rhea" id="RHEA-COMP:10407"/>
        <dbReference type="Rhea" id="RHEA-COMP:10408"/>
        <dbReference type="ChEBI" id="CHEBI:57856"/>
        <dbReference type="ChEBI" id="CHEBI:59789"/>
        <dbReference type="ChEBI" id="CHEBI:74851"/>
        <dbReference type="ChEBI" id="CHEBI:74882"/>
        <dbReference type="EC" id="2.1.1.229"/>
    </reaction>
</comment>
<dbReference type="Pfam" id="PF13532">
    <property type="entry name" value="2OG-FeII_Oxy_2"/>
    <property type="match status" value="1"/>
</dbReference>
<keyword evidence="15" id="KW-0511">Multifunctional enzyme</keyword>
<evidence type="ECO:0000256" key="3">
    <source>
        <dbReference type="ARBA" id="ARBA00004496"/>
    </source>
</evidence>
<protein>
    <recommendedName>
        <fullName evidence="5">tRNA (carboxymethyluridine(34)-5-O)-methyltransferase</fullName>
        <ecNumber evidence="5">2.1.1.229</ecNumber>
    </recommendedName>
    <alternativeName>
        <fullName evidence="18">Alkylated DNA repair protein alkB homolog 8</fullName>
    </alternativeName>
    <alternativeName>
        <fullName evidence="19">S-adenosyl-L-methionine-dependent tRNA methyltransferase ALKBH8</fullName>
    </alternativeName>
</protein>
<dbReference type="Gene3D" id="3.40.50.150">
    <property type="entry name" value="Vaccinia Virus protein VP39"/>
    <property type="match status" value="2"/>
</dbReference>
<reference evidence="24 25" key="1">
    <citation type="journal article" date="2021" name="Elife">
        <title>Chloroplast acquisition without the gene transfer in kleptoplastic sea slugs, Plakobranchus ocellatus.</title>
        <authorList>
            <person name="Maeda T."/>
            <person name="Takahashi S."/>
            <person name="Yoshida T."/>
            <person name="Shimamura S."/>
            <person name="Takaki Y."/>
            <person name="Nagai Y."/>
            <person name="Toyoda A."/>
            <person name="Suzuki Y."/>
            <person name="Arimoto A."/>
            <person name="Ishii H."/>
            <person name="Satoh N."/>
            <person name="Nishiyama T."/>
            <person name="Hasebe M."/>
            <person name="Maruyama T."/>
            <person name="Minagawa J."/>
            <person name="Obokata J."/>
            <person name="Shigenobu S."/>
        </authorList>
    </citation>
    <scope>NUCLEOTIDE SEQUENCE [LARGE SCALE GENOMIC DNA]</scope>
</reference>
<dbReference type="Gene3D" id="3.30.70.330">
    <property type="match status" value="1"/>
</dbReference>
<dbReference type="SMART" id="SM00360">
    <property type="entry name" value="RRM"/>
    <property type="match status" value="1"/>
</dbReference>
<evidence type="ECO:0000256" key="9">
    <source>
        <dbReference type="ARBA" id="ARBA00022691"/>
    </source>
</evidence>
<dbReference type="InterPro" id="IPR000504">
    <property type="entry name" value="RRM_dom"/>
</dbReference>
<evidence type="ECO:0000256" key="5">
    <source>
        <dbReference type="ARBA" id="ARBA00012808"/>
    </source>
</evidence>
<evidence type="ECO:0000256" key="12">
    <source>
        <dbReference type="ARBA" id="ARBA00022884"/>
    </source>
</evidence>
<evidence type="ECO:0000256" key="2">
    <source>
        <dbReference type="ARBA" id="ARBA00004123"/>
    </source>
</evidence>
<evidence type="ECO:0000256" key="8">
    <source>
        <dbReference type="ARBA" id="ARBA00022679"/>
    </source>
</evidence>
<evidence type="ECO:0000256" key="21">
    <source>
        <dbReference type="SAM" id="MobiDB-lite"/>
    </source>
</evidence>
<gene>
    <name evidence="24" type="ORF">PoB_003566200</name>
</gene>
<evidence type="ECO:0000259" key="23">
    <source>
        <dbReference type="PROSITE" id="PS51471"/>
    </source>
</evidence>
<feature type="domain" description="RRM" evidence="22">
    <location>
        <begin position="46"/>
        <end position="125"/>
    </location>
</feature>
<dbReference type="SUPFAM" id="SSF51197">
    <property type="entry name" value="Clavaminate synthase-like"/>
    <property type="match status" value="1"/>
</dbReference>
<evidence type="ECO:0000256" key="4">
    <source>
        <dbReference type="ARBA" id="ARBA00007879"/>
    </source>
</evidence>
<dbReference type="SUPFAM" id="SSF53335">
    <property type="entry name" value="S-adenosyl-L-methionine-dependent methyltransferases"/>
    <property type="match status" value="1"/>
</dbReference>
<proteinExistence type="inferred from homology"/>
<dbReference type="PANTHER" id="PTHR13069">
    <property type="entry name" value="ALKYLATED DNA REPAIR PROTEIN ALKB HOMOLOG 8"/>
    <property type="match status" value="1"/>
</dbReference>
<feature type="compositionally biased region" description="Polar residues" evidence="21">
    <location>
        <begin position="583"/>
        <end position="674"/>
    </location>
</feature>
<dbReference type="PROSITE" id="PS50102">
    <property type="entry name" value="RRM"/>
    <property type="match status" value="1"/>
</dbReference>
<dbReference type="SUPFAM" id="SSF54928">
    <property type="entry name" value="RNA-binding domain, RBD"/>
    <property type="match status" value="1"/>
</dbReference>
<dbReference type="AlphaFoldDB" id="A0AAV4APD4"/>
<dbReference type="InterPro" id="IPR037151">
    <property type="entry name" value="AlkB-like_sf"/>
</dbReference>
<comment type="similarity">
    <text evidence="4">Belongs to the alkB family.</text>
</comment>
<evidence type="ECO:0000259" key="22">
    <source>
        <dbReference type="PROSITE" id="PS50102"/>
    </source>
</evidence>
<dbReference type="Gene3D" id="2.60.120.590">
    <property type="entry name" value="Alpha-ketoglutarate-dependent dioxygenase AlkB-like"/>
    <property type="match status" value="1"/>
</dbReference>
<dbReference type="GO" id="GO:0005634">
    <property type="term" value="C:nucleus"/>
    <property type="evidence" value="ECO:0007669"/>
    <property type="project" value="UniProtKB-SubCell"/>
</dbReference>
<comment type="caution">
    <text evidence="24">The sequence shown here is derived from an EMBL/GenBank/DDBJ whole genome shotgun (WGS) entry which is preliminary data.</text>
</comment>
<comment type="subcellular location">
    <subcellularLocation>
        <location evidence="3">Cytoplasm</location>
    </subcellularLocation>
    <subcellularLocation>
        <location evidence="2">Nucleus</location>
    </subcellularLocation>
</comment>
<dbReference type="PROSITE" id="PS51471">
    <property type="entry name" value="FE2OG_OXY"/>
    <property type="match status" value="1"/>
</dbReference>
<comment type="function">
    <text evidence="17">Catalyzes the methylation of 5-carboxymethyl uridine to 5-methylcarboxymethyl uridine at the wobble position of the anticodon loop in tRNA via its methyltransferase domain. Catalyzes the last step in the formation of 5-methylcarboxymethyl uridine at the wobble position of the anticodon loop in target tRNA. Has a preference for tRNA(Arg) and tRNA(Glu), and does not bind tRNA(Lys). Binds tRNA and catalyzes the iron and alpha-ketoglutarate dependent hydroxylation of 5-methylcarboxymethyl uridine at the wobble position of the anticodon loop in tRNA via its dioxygenase domain, giving rise to 5-(S)-methoxycarbonylhydroxymethyluridine; has a preference for tRNA(Gly). Required for normal survival after DNA damage. May inhibit apoptosis and promote cell survival and angiogenesis.</text>
</comment>
<keyword evidence="9" id="KW-0949">S-adenosyl-L-methionine</keyword>
<evidence type="ECO:0000313" key="25">
    <source>
        <dbReference type="Proteomes" id="UP000735302"/>
    </source>
</evidence>
<accession>A0AAV4APD4</accession>
<evidence type="ECO:0000256" key="1">
    <source>
        <dbReference type="ARBA" id="ARBA00001954"/>
    </source>
</evidence>
<dbReference type="GO" id="GO:0002098">
    <property type="term" value="P:tRNA wobble uridine modification"/>
    <property type="evidence" value="ECO:0007669"/>
    <property type="project" value="TreeGrafter"/>
</dbReference>
<evidence type="ECO:0000256" key="11">
    <source>
        <dbReference type="ARBA" id="ARBA00022833"/>
    </source>
</evidence>
<keyword evidence="10" id="KW-0479">Metal-binding</keyword>